<dbReference type="Pfam" id="PF01526">
    <property type="entry name" value="DDE_Tnp_Tn3"/>
    <property type="match status" value="1"/>
</dbReference>
<dbReference type="STRING" id="81479.RA876_01290"/>
<keyword evidence="1" id="KW-0472">Membrane</keyword>
<name>A0A1Q8YHX7_9BURK</name>
<dbReference type="GO" id="GO:0006313">
    <property type="term" value="P:DNA transposition"/>
    <property type="evidence" value="ECO:0007669"/>
    <property type="project" value="InterPro"/>
</dbReference>
<keyword evidence="1" id="KW-0812">Transmembrane</keyword>
<evidence type="ECO:0000256" key="1">
    <source>
        <dbReference type="SAM" id="Phobius"/>
    </source>
</evidence>
<dbReference type="AlphaFoldDB" id="A0A1Q8YHX7"/>
<gene>
    <name evidence="3" type="ORF">BLL52_1330</name>
</gene>
<keyword evidence="4" id="KW-1185">Reference proteome</keyword>
<dbReference type="Proteomes" id="UP000185911">
    <property type="component" value="Unassembled WGS sequence"/>
</dbReference>
<accession>A0A1Q8YHX7</accession>
<dbReference type="InterPro" id="IPR002513">
    <property type="entry name" value="Tn3_Tnp_DDE_dom"/>
</dbReference>
<dbReference type="RefSeq" id="WP_075585800.1">
    <property type="nucleotide sequence ID" value="NZ_MSYM01000008.1"/>
</dbReference>
<evidence type="ECO:0000259" key="2">
    <source>
        <dbReference type="Pfam" id="PF01526"/>
    </source>
</evidence>
<proteinExistence type="predicted"/>
<protein>
    <submittedName>
        <fullName evidence="3">Transposase</fullName>
    </submittedName>
</protein>
<comment type="caution">
    <text evidence="3">The sequence shown here is derived from an EMBL/GenBank/DDBJ whole genome shotgun (WGS) entry which is preliminary data.</text>
</comment>
<keyword evidence="1" id="KW-1133">Transmembrane helix</keyword>
<sequence length="105" mass="12002">MGRCFFYPTVAHGQSAAVFGLAYLLGIELMPRIRRWQKLTLYRSDNADRHSRINDLFAATVNSKGVDIRPADRSFLSPYTANKLKRFGEYLTDMKPDAMPTRTTL</sequence>
<dbReference type="EMBL" id="MSYM01000008">
    <property type="protein sequence ID" value="OLP07500.1"/>
    <property type="molecule type" value="Genomic_DNA"/>
</dbReference>
<evidence type="ECO:0000313" key="4">
    <source>
        <dbReference type="Proteomes" id="UP000185911"/>
    </source>
</evidence>
<organism evidence="3 4">
    <name type="scientific">Rhodoferax antarcticus ANT.BR</name>
    <dbReference type="NCBI Taxonomy" id="1111071"/>
    <lineage>
        <taxon>Bacteria</taxon>
        <taxon>Pseudomonadati</taxon>
        <taxon>Pseudomonadota</taxon>
        <taxon>Betaproteobacteria</taxon>
        <taxon>Burkholderiales</taxon>
        <taxon>Comamonadaceae</taxon>
        <taxon>Rhodoferax</taxon>
    </lineage>
</organism>
<feature type="transmembrane region" description="Helical" evidence="1">
    <location>
        <begin position="6"/>
        <end position="25"/>
    </location>
</feature>
<dbReference type="GO" id="GO:0004803">
    <property type="term" value="F:transposase activity"/>
    <property type="evidence" value="ECO:0007669"/>
    <property type="project" value="InterPro"/>
</dbReference>
<reference evidence="3 4" key="1">
    <citation type="submission" date="2017-01" db="EMBL/GenBank/DDBJ databases">
        <title>Genome sequence of Rhodoferax antarcticus ANT.BR, a psychrophilic purple nonsulfur bacterium from an Antarctic microbial mat.</title>
        <authorList>
            <person name="Baker J."/>
            <person name="Riester C."/>
            <person name="Skinner B."/>
            <person name="Newell A."/>
            <person name="Swingley W."/>
            <person name="Madigan M."/>
            <person name="Jung D."/>
            <person name="Asao M."/>
            <person name="Chen M."/>
            <person name="Loughlin P."/>
            <person name="Pan H."/>
            <person name="Lin S."/>
            <person name="Li N."/>
            <person name="Shaw J."/>
            <person name="Prado M."/>
            <person name="Sherman C."/>
            <person name="Li X."/>
            <person name="Tang J."/>
            <person name="Blankenship R."/>
            <person name="Zhao T."/>
            <person name="Touchman J."/>
            <person name="Sattley M."/>
        </authorList>
    </citation>
    <scope>NUCLEOTIDE SEQUENCE [LARGE SCALE GENOMIC DNA]</scope>
    <source>
        <strain evidence="3 4">ANT.BR</strain>
    </source>
</reference>
<evidence type="ECO:0000313" key="3">
    <source>
        <dbReference type="EMBL" id="OLP07500.1"/>
    </source>
</evidence>
<feature type="domain" description="Tn3 transposase DDE" evidence="2">
    <location>
        <begin position="11"/>
        <end position="64"/>
    </location>
</feature>